<dbReference type="OrthoDB" id="4933364at2759"/>
<dbReference type="Proteomes" id="UP000076881">
    <property type="component" value="Unassembled WGS sequence"/>
</dbReference>
<feature type="region of interest" description="Disordered" evidence="1">
    <location>
        <begin position="68"/>
        <end position="109"/>
    </location>
</feature>
<evidence type="ECO:0000256" key="2">
    <source>
        <dbReference type="SAM" id="SignalP"/>
    </source>
</evidence>
<sequence>MKYSIVFFSSWAALAAAAPLDERQAEVKLPYKEPGQFSIDCGFRGSDEETCGTDWYCTAFDESPKPLGLDGPYESSKECFDAHEPREPNQQPAEPSQTPKEQFSKAQEENASGTLPFIDAAKLSGVCFPGQFEECMGTQKYCDSKAWTKKDEPKQYTSAEACLADREPSQSSDGPAPAKKPWIYNNSGAACRMDSEECLGSELFCLTSKRKARSQECLAEREKPKLPWLAPGTCANQSEACLGTEGYCAVMMQAIKASVSDCVARRDPKP</sequence>
<evidence type="ECO:0000313" key="3">
    <source>
        <dbReference type="EMBL" id="OAA74853.1"/>
    </source>
</evidence>
<accession>A0A168F9H8</accession>
<protein>
    <submittedName>
        <fullName evidence="3">Uncharacterized protein</fullName>
    </submittedName>
</protein>
<comment type="caution">
    <text evidence="3">The sequence shown here is derived from an EMBL/GenBank/DDBJ whole genome shotgun (WGS) entry which is preliminary data.</text>
</comment>
<dbReference type="EMBL" id="AZHF01000005">
    <property type="protein sequence ID" value="OAA74853.1"/>
    <property type="molecule type" value="Genomic_DNA"/>
</dbReference>
<keyword evidence="4" id="KW-1185">Reference proteome</keyword>
<keyword evidence="2" id="KW-0732">Signal</keyword>
<feature type="compositionally biased region" description="Polar residues" evidence="1">
    <location>
        <begin position="88"/>
        <end position="101"/>
    </location>
</feature>
<name>A0A168F9H8_CORDF</name>
<evidence type="ECO:0000256" key="1">
    <source>
        <dbReference type="SAM" id="MobiDB-lite"/>
    </source>
</evidence>
<organism evidence="3 4">
    <name type="scientific">Akanthomyces lecanii RCEF 1005</name>
    <dbReference type="NCBI Taxonomy" id="1081108"/>
    <lineage>
        <taxon>Eukaryota</taxon>
        <taxon>Fungi</taxon>
        <taxon>Dikarya</taxon>
        <taxon>Ascomycota</taxon>
        <taxon>Pezizomycotina</taxon>
        <taxon>Sordariomycetes</taxon>
        <taxon>Hypocreomycetidae</taxon>
        <taxon>Hypocreales</taxon>
        <taxon>Cordycipitaceae</taxon>
        <taxon>Akanthomyces</taxon>
        <taxon>Cordyceps confragosa</taxon>
    </lineage>
</organism>
<feature type="compositionally biased region" description="Basic and acidic residues" evidence="1">
    <location>
        <begin position="75"/>
        <end position="87"/>
    </location>
</feature>
<proteinExistence type="predicted"/>
<feature type="chain" id="PRO_5007896735" evidence="2">
    <location>
        <begin position="18"/>
        <end position="270"/>
    </location>
</feature>
<dbReference type="AlphaFoldDB" id="A0A168F9H8"/>
<gene>
    <name evidence="3" type="ORF">LEL_06841</name>
</gene>
<reference evidence="3 4" key="1">
    <citation type="journal article" date="2016" name="Genome Biol. Evol.">
        <title>Divergent and convergent evolution of fungal pathogenicity.</title>
        <authorList>
            <person name="Shang Y."/>
            <person name="Xiao G."/>
            <person name="Zheng P."/>
            <person name="Cen K."/>
            <person name="Zhan S."/>
            <person name="Wang C."/>
        </authorList>
    </citation>
    <scope>NUCLEOTIDE SEQUENCE [LARGE SCALE GENOMIC DNA]</scope>
    <source>
        <strain evidence="3 4">RCEF 1005</strain>
    </source>
</reference>
<feature type="signal peptide" evidence="2">
    <location>
        <begin position="1"/>
        <end position="17"/>
    </location>
</feature>
<evidence type="ECO:0000313" key="4">
    <source>
        <dbReference type="Proteomes" id="UP000076881"/>
    </source>
</evidence>